<feature type="repeat" description="TPR" evidence="1">
    <location>
        <begin position="73"/>
        <end position="106"/>
    </location>
</feature>
<name>A0A1T4YFY8_9BACT</name>
<evidence type="ECO:0000313" key="3">
    <source>
        <dbReference type="Proteomes" id="UP000190774"/>
    </source>
</evidence>
<accession>A0A1T4YFY8</accession>
<dbReference type="PROSITE" id="PS50005">
    <property type="entry name" value="TPR"/>
    <property type="match status" value="3"/>
</dbReference>
<gene>
    <name evidence="2" type="ORF">SAMN02745166_03180</name>
</gene>
<keyword evidence="1" id="KW-0802">TPR repeat</keyword>
<dbReference type="Pfam" id="PF14559">
    <property type="entry name" value="TPR_19"/>
    <property type="match status" value="1"/>
</dbReference>
<dbReference type="STRING" id="48467.SAMN02745166_03180"/>
<dbReference type="InterPro" id="IPR019734">
    <property type="entry name" value="TPR_rpt"/>
</dbReference>
<feature type="repeat" description="TPR" evidence="1">
    <location>
        <begin position="547"/>
        <end position="580"/>
    </location>
</feature>
<evidence type="ECO:0000256" key="1">
    <source>
        <dbReference type="PROSITE-ProRule" id="PRU00339"/>
    </source>
</evidence>
<dbReference type="AlphaFoldDB" id="A0A1T4YFY8"/>
<sequence length="595" mass="66806">MMCLRFAKRTVRFANGGAMSGGFYPLRVCLLGLMLPLCGGARQSMEQADLSFPPLSSPQAFQLQPGGERVAAALAHYSSALQFENTGKLREALDHYLAALAVDPANPDLAMHTAELAYSFRGRQEALVILQKAVEISPGIPEPYLNLARFCATYAPDDPFENDRARQTLETALQKFPQNAQVYGFAAVTYLTQGDRDAAMAILDKALGQTVSKADFWLTLGRAAQQVWPLGQTEMREEHAKRVNAFYAKALRSAPGVKNEAVQMEVAQYYLLSNQLEEARALCEKMVAQNGNLQARKLLYRLHDAFGDKDKALAELEAVVQTDPHDVEQLRLLASAYEARDQFDKASTYYEAAIQLGGGEGDDYLYLGELMLRAQLFEKVVQLSQRSIKLFPDQAMFHVQAALALRSLQQWDKAIQSFEKADSLASNSQGELINHRFYFQYGMTLERGGRHEDAGKIFEKSITLTPKDDVEAAANTMNYLGYMWLELDRHLEKAGELIRHANDLMPDNPAYVDSLGWWLYKTGQYPRALTELQRAVGLIKELQPEDAEIIEHIGQVYLKMHEPTKAREYFEKARDLQPADEKVRSRIEDGLKATE</sequence>
<dbReference type="PANTHER" id="PTHR12558:SF13">
    <property type="entry name" value="CELL DIVISION CYCLE PROTEIN 27 HOMOLOG"/>
    <property type="match status" value="1"/>
</dbReference>
<proteinExistence type="predicted"/>
<dbReference type="InterPro" id="IPR011990">
    <property type="entry name" value="TPR-like_helical_dom_sf"/>
</dbReference>
<organism evidence="2 3">
    <name type="scientific">Prosthecobacter debontii</name>
    <dbReference type="NCBI Taxonomy" id="48467"/>
    <lineage>
        <taxon>Bacteria</taxon>
        <taxon>Pseudomonadati</taxon>
        <taxon>Verrucomicrobiota</taxon>
        <taxon>Verrucomicrobiia</taxon>
        <taxon>Verrucomicrobiales</taxon>
        <taxon>Verrucomicrobiaceae</taxon>
        <taxon>Prosthecobacter</taxon>
    </lineage>
</organism>
<dbReference type="SMART" id="SM00028">
    <property type="entry name" value="TPR"/>
    <property type="match status" value="7"/>
</dbReference>
<protein>
    <submittedName>
        <fullName evidence="2">Tetratricopeptide repeat-containing protein</fullName>
    </submittedName>
</protein>
<feature type="repeat" description="TPR" evidence="1">
    <location>
        <begin position="435"/>
        <end position="468"/>
    </location>
</feature>
<keyword evidence="3" id="KW-1185">Reference proteome</keyword>
<dbReference type="Pfam" id="PF13432">
    <property type="entry name" value="TPR_16"/>
    <property type="match status" value="3"/>
</dbReference>
<dbReference type="Gene3D" id="1.25.40.10">
    <property type="entry name" value="Tetratricopeptide repeat domain"/>
    <property type="match status" value="4"/>
</dbReference>
<dbReference type="PANTHER" id="PTHR12558">
    <property type="entry name" value="CELL DIVISION CYCLE 16,23,27"/>
    <property type="match status" value="1"/>
</dbReference>
<dbReference type="Proteomes" id="UP000190774">
    <property type="component" value="Unassembled WGS sequence"/>
</dbReference>
<dbReference type="OrthoDB" id="9766710at2"/>
<evidence type="ECO:0000313" key="2">
    <source>
        <dbReference type="EMBL" id="SKB00613.1"/>
    </source>
</evidence>
<dbReference type="Pfam" id="PF13181">
    <property type="entry name" value="TPR_8"/>
    <property type="match status" value="1"/>
</dbReference>
<dbReference type="SUPFAM" id="SSF48452">
    <property type="entry name" value="TPR-like"/>
    <property type="match status" value="3"/>
</dbReference>
<reference evidence="3" key="1">
    <citation type="submission" date="2017-02" db="EMBL/GenBank/DDBJ databases">
        <authorList>
            <person name="Varghese N."/>
            <person name="Submissions S."/>
        </authorList>
    </citation>
    <scope>NUCLEOTIDE SEQUENCE [LARGE SCALE GENOMIC DNA]</scope>
    <source>
        <strain evidence="3">ATCC 700200</strain>
    </source>
</reference>
<dbReference type="EMBL" id="FUYE01000010">
    <property type="protein sequence ID" value="SKB00613.1"/>
    <property type="molecule type" value="Genomic_DNA"/>
</dbReference>